<gene>
    <name evidence="4" type="ORF">WAB15_36415</name>
</gene>
<keyword evidence="2" id="KW-1133">Transmembrane helix</keyword>
<name>A0ABZ2QWW3_9ACTN</name>
<feature type="transmembrane region" description="Helical" evidence="2">
    <location>
        <begin position="144"/>
        <end position="163"/>
    </location>
</feature>
<keyword evidence="5" id="KW-1185">Reference proteome</keyword>
<evidence type="ECO:0000313" key="4">
    <source>
        <dbReference type="EMBL" id="WXK81058.1"/>
    </source>
</evidence>
<reference evidence="4 5" key="1">
    <citation type="submission" date="2024-03" db="EMBL/GenBank/DDBJ databases">
        <title>The complete genome of Streptomyces sirii sp.nov.</title>
        <authorList>
            <person name="Zakalyukina Y.V."/>
            <person name="Belik A.R."/>
            <person name="Biryukov M.V."/>
            <person name="Baturina O.A."/>
            <person name="Kabilov M.R."/>
        </authorList>
    </citation>
    <scope>NUCLEOTIDE SEQUENCE [LARGE SCALE GENOMIC DNA]</scope>
    <source>
        <strain evidence="4 5">BP-8</strain>
    </source>
</reference>
<evidence type="ECO:0000259" key="3">
    <source>
        <dbReference type="Pfam" id="PF04892"/>
    </source>
</evidence>
<feature type="transmembrane region" description="Helical" evidence="2">
    <location>
        <begin position="12"/>
        <end position="31"/>
    </location>
</feature>
<sequence>MFTAIFKGQTDFIVIASAAVLAVAAICFLLAKRTLGRPWCFAALGASVGAELAVTLFLPSGGEASGASSMCVINRDLAEPFATQQGLLNLLLFLPIGCLGLMALRTLLPVLVGSVLLSLATELLQTLLPGVSRGCDSSDLQMNALGGIIGALASWGILHLAKFRVAPARTHARGSAIAAGVALLVAGVVCTAWVTLISVDATSLQFTGSKEKAAAKKVIHKAFGDRYAISNVQLQSGVDDVPDKLLITLDQGFAELSWPDADQLTVSLENSNETTSASYPVPGVGNAPRGEQDALRIARTYAEAHFPKELRAAKPQVYPVGDKAELGWMVSWRRRAGSGVLMPMRLDVQINTAGRVSQLLARTAEDPSGLPPLKVKKEQAEQTALDSLERPAQAKGIRPADSELLAVQRDGKWRIQWLTAFAADDPSVQMPPVYVDATTGKVDPRASQKEKLDDPAEGDVETTTNDQP</sequence>
<feature type="region of interest" description="Disordered" evidence="1">
    <location>
        <begin position="428"/>
        <end position="468"/>
    </location>
</feature>
<dbReference type="EMBL" id="CP147982">
    <property type="protein sequence ID" value="WXK81058.1"/>
    <property type="molecule type" value="Genomic_DNA"/>
</dbReference>
<proteinExistence type="predicted"/>
<evidence type="ECO:0000256" key="2">
    <source>
        <dbReference type="SAM" id="Phobius"/>
    </source>
</evidence>
<feature type="transmembrane region" description="Helical" evidence="2">
    <location>
        <begin position="38"/>
        <end position="58"/>
    </location>
</feature>
<dbReference type="Pfam" id="PF04892">
    <property type="entry name" value="VanZ"/>
    <property type="match status" value="1"/>
</dbReference>
<feature type="transmembrane region" description="Helical" evidence="2">
    <location>
        <begin position="111"/>
        <end position="132"/>
    </location>
</feature>
<dbReference type="Proteomes" id="UP001626628">
    <property type="component" value="Chromosome"/>
</dbReference>
<protein>
    <submittedName>
        <fullName evidence="4">VanZ family protein</fullName>
    </submittedName>
</protein>
<dbReference type="InterPro" id="IPR006976">
    <property type="entry name" value="VanZ-like"/>
</dbReference>
<evidence type="ECO:0000313" key="5">
    <source>
        <dbReference type="Proteomes" id="UP001626628"/>
    </source>
</evidence>
<organism evidence="4 5">
    <name type="scientific">Streptomyces sirii</name>
    <dbReference type="NCBI Taxonomy" id="3127701"/>
    <lineage>
        <taxon>Bacteria</taxon>
        <taxon>Bacillati</taxon>
        <taxon>Actinomycetota</taxon>
        <taxon>Actinomycetes</taxon>
        <taxon>Kitasatosporales</taxon>
        <taxon>Streptomycetaceae</taxon>
        <taxon>Streptomyces</taxon>
    </lineage>
</organism>
<accession>A0ABZ2QWW3</accession>
<feature type="transmembrane region" description="Helical" evidence="2">
    <location>
        <begin position="86"/>
        <end position="104"/>
    </location>
</feature>
<feature type="compositionally biased region" description="Basic and acidic residues" evidence="1">
    <location>
        <begin position="442"/>
        <end position="454"/>
    </location>
</feature>
<keyword evidence="2" id="KW-0812">Transmembrane</keyword>
<keyword evidence="2" id="KW-0472">Membrane</keyword>
<dbReference type="RefSeq" id="WP_407288915.1">
    <property type="nucleotide sequence ID" value="NZ_CP147982.1"/>
</dbReference>
<evidence type="ECO:0000256" key="1">
    <source>
        <dbReference type="SAM" id="MobiDB-lite"/>
    </source>
</evidence>
<feature type="domain" description="VanZ-like" evidence="3">
    <location>
        <begin position="77"/>
        <end position="154"/>
    </location>
</feature>
<feature type="transmembrane region" description="Helical" evidence="2">
    <location>
        <begin position="175"/>
        <end position="196"/>
    </location>
</feature>